<proteinExistence type="predicted"/>
<feature type="transmembrane region" description="Helical" evidence="7">
    <location>
        <begin position="159"/>
        <end position="181"/>
    </location>
</feature>
<dbReference type="InterPro" id="IPR003439">
    <property type="entry name" value="ABC_transporter-like_ATP-bd"/>
</dbReference>
<dbReference type="Pfam" id="PF00664">
    <property type="entry name" value="ABC_membrane"/>
    <property type="match status" value="1"/>
</dbReference>
<protein>
    <submittedName>
        <fullName evidence="10">ABC transporter ATP-binding protein</fullName>
    </submittedName>
</protein>
<dbReference type="PANTHER" id="PTHR24221">
    <property type="entry name" value="ATP-BINDING CASSETTE SUB-FAMILY B"/>
    <property type="match status" value="1"/>
</dbReference>
<gene>
    <name evidence="10" type="ORF">GCM10009768_30540</name>
</gene>
<evidence type="ECO:0000256" key="4">
    <source>
        <dbReference type="ARBA" id="ARBA00022840"/>
    </source>
</evidence>
<comment type="caution">
    <text evidence="10">The sequence shown here is derived from an EMBL/GenBank/DDBJ whole genome shotgun (WGS) entry which is preliminary data.</text>
</comment>
<dbReference type="InterPro" id="IPR003593">
    <property type="entry name" value="AAA+_ATPase"/>
</dbReference>
<comment type="subcellular location">
    <subcellularLocation>
        <location evidence="1">Cell membrane</location>
        <topology evidence="1">Multi-pass membrane protein</topology>
    </subcellularLocation>
</comment>
<evidence type="ECO:0000256" key="7">
    <source>
        <dbReference type="SAM" id="Phobius"/>
    </source>
</evidence>
<evidence type="ECO:0000256" key="2">
    <source>
        <dbReference type="ARBA" id="ARBA00022692"/>
    </source>
</evidence>
<accession>A0ABP4XZS9</accession>
<feature type="transmembrane region" description="Helical" evidence="7">
    <location>
        <begin position="28"/>
        <end position="54"/>
    </location>
</feature>
<keyword evidence="6 7" id="KW-0472">Membrane</keyword>
<dbReference type="SMART" id="SM00382">
    <property type="entry name" value="AAA"/>
    <property type="match status" value="1"/>
</dbReference>
<dbReference type="Pfam" id="PF00005">
    <property type="entry name" value="ABC_tran"/>
    <property type="match status" value="1"/>
</dbReference>
<evidence type="ECO:0000259" key="9">
    <source>
        <dbReference type="PROSITE" id="PS50929"/>
    </source>
</evidence>
<dbReference type="PROSITE" id="PS50929">
    <property type="entry name" value="ABC_TM1F"/>
    <property type="match status" value="1"/>
</dbReference>
<dbReference type="CDD" id="cd03228">
    <property type="entry name" value="ABCC_MRP_Like"/>
    <property type="match status" value="1"/>
</dbReference>
<dbReference type="PROSITE" id="PS50893">
    <property type="entry name" value="ABC_TRANSPORTER_2"/>
    <property type="match status" value="1"/>
</dbReference>
<evidence type="ECO:0000259" key="8">
    <source>
        <dbReference type="PROSITE" id="PS50893"/>
    </source>
</evidence>
<dbReference type="SUPFAM" id="SSF90123">
    <property type="entry name" value="ABC transporter transmembrane region"/>
    <property type="match status" value="1"/>
</dbReference>
<feature type="domain" description="ABC transmembrane type-1" evidence="9">
    <location>
        <begin position="27"/>
        <end position="308"/>
    </location>
</feature>
<dbReference type="InterPro" id="IPR039421">
    <property type="entry name" value="Type_1_exporter"/>
</dbReference>
<keyword evidence="2 7" id="KW-0812">Transmembrane</keyword>
<dbReference type="EMBL" id="BAAAOB010000005">
    <property type="protein sequence ID" value="GAA1799406.1"/>
    <property type="molecule type" value="Genomic_DNA"/>
</dbReference>
<evidence type="ECO:0000256" key="6">
    <source>
        <dbReference type="ARBA" id="ARBA00023136"/>
    </source>
</evidence>
<dbReference type="PANTHER" id="PTHR24221:SF654">
    <property type="entry name" value="ATP-BINDING CASSETTE SUB-FAMILY B MEMBER 6"/>
    <property type="match status" value="1"/>
</dbReference>
<feature type="transmembrane region" description="Helical" evidence="7">
    <location>
        <begin position="279"/>
        <end position="299"/>
    </location>
</feature>
<dbReference type="InterPro" id="IPR036640">
    <property type="entry name" value="ABC1_TM_sf"/>
</dbReference>
<dbReference type="InterPro" id="IPR011527">
    <property type="entry name" value="ABC1_TM_dom"/>
</dbReference>
<dbReference type="Gene3D" id="1.20.1560.10">
    <property type="entry name" value="ABC transporter type 1, transmembrane domain"/>
    <property type="match status" value="1"/>
</dbReference>
<evidence type="ECO:0000313" key="10">
    <source>
        <dbReference type="EMBL" id="GAA1799406.1"/>
    </source>
</evidence>
<dbReference type="SUPFAM" id="SSF52540">
    <property type="entry name" value="P-loop containing nucleoside triphosphate hydrolases"/>
    <property type="match status" value="1"/>
</dbReference>
<dbReference type="GO" id="GO:0005524">
    <property type="term" value="F:ATP binding"/>
    <property type="evidence" value="ECO:0007669"/>
    <property type="project" value="UniProtKB-KW"/>
</dbReference>
<reference evidence="11" key="1">
    <citation type="journal article" date="2019" name="Int. J. Syst. Evol. Microbiol.">
        <title>The Global Catalogue of Microorganisms (GCM) 10K type strain sequencing project: providing services to taxonomists for standard genome sequencing and annotation.</title>
        <authorList>
            <consortium name="The Broad Institute Genomics Platform"/>
            <consortium name="The Broad Institute Genome Sequencing Center for Infectious Disease"/>
            <person name="Wu L."/>
            <person name="Ma J."/>
        </authorList>
    </citation>
    <scope>NUCLEOTIDE SEQUENCE [LARGE SCALE GENOMIC DNA]</scope>
    <source>
        <strain evidence="11">JCM 14736</strain>
    </source>
</reference>
<evidence type="ECO:0000256" key="3">
    <source>
        <dbReference type="ARBA" id="ARBA00022741"/>
    </source>
</evidence>
<feature type="transmembrane region" description="Helical" evidence="7">
    <location>
        <begin position="252"/>
        <end position="273"/>
    </location>
</feature>
<dbReference type="RefSeq" id="WP_344033487.1">
    <property type="nucleotide sequence ID" value="NZ_BAAAOB010000005.1"/>
</dbReference>
<name>A0ABP4XZS9_9MICO</name>
<dbReference type="Gene3D" id="3.40.50.300">
    <property type="entry name" value="P-loop containing nucleotide triphosphate hydrolases"/>
    <property type="match status" value="1"/>
</dbReference>
<organism evidence="10 11">
    <name type="scientific">Leucobacter iarius</name>
    <dbReference type="NCBI Taxonomy" id="333963"/>
    <lineage>
        <taxon>Bacteria</taxon>
        <taxon>Bacillati</taxon>
        <taxon>Actinomycetota</taxon>
        <taxon>Actinomycetes</taxon>
        <taxon>Micrococcales</taxon>
        <taxon>Microbacteriaceae</taxon>
        <taxon>Leucobacter</taxon>
    </lineage>
</organism>
<keyword evidence="5 7" id="KW-1133">Transmembrane helix</keyword>
<keyword evidence="3" id="KW-0547">Nucleotide-binding</keyword>
<feature type="transmembrane region" description="Helical" evidence="7">
    <location>
        <begin position="132"/>
        <end position="153"/>
    </location>
</feature>
<evidence type="ECO:0000256" key="5">
    <source>
        <dbReference type="ARBA" id="ARBA00022989"/>
    </source>
</evidence>
<keyword evidence="4 10" id="KW-0067">ATP-binding</keyword>
<dbReference type="Proteomes" id="UP001500851">
    <property type="component" value="Unassembled WGS sequence"/>
</dbReference>
<evidence type="ECO:0000256" key="1">
    <source>
        <dbReference type="ARBA" id="ARBA00004651"/>
    </source>
</evidence>
<keyword evidence="11" id="KW-1185">Reference proteome</keyword>
<feature type="domain" description="ABC transporter" evidence="8">
    <location>
        <begin position="345"/>
        <end position="575"/>
    </location>
</feature>
<evidence type="ECO:0000313" key="11">
    <source>
        <dbReference type="Proteomes" id="UP001500851"/>
    </source>
</evidence>
<dbReference type="InterPro" id="IPR027417">
    <property type="entry name" value="P-loop_NTPase"/>
</dbReference>
<feature type="transmembrane region" description="Helical" evidence="7">
    <location>
        <begin position="60"/>
        <end position="77"/>
    </location>
</feature>
<sequence>MKTSEAVRAYTRLLVALRSERAGMIRGFATGAASAIGLAALSALIAGGVGGALVTRTWPPAWWTVAIIVLVLVRAFLTWHEMDVSHALAYRVLARLRAALFDSSARSTPARRREHSARGAAAVLGDIEKLEFFYAHTVAQLATSALVFALSAIASAVLLPAAALVVLVGGALVLGSTLLGARAARRLGSREQREREQLTTGIVDALGALREVLAAGLEPRVIAGAQATTRRSARTAARTEMLAQTVSGVRELVVAIVIIGVVLAGAAAAGLLGGDPVSAGTAATLPALIAIAVAGVAALSDATATIGQLGPLAASAQNVAAGFDRPRVIGWTRDGEPLPDGPLGIRFSAVGFSYDERTAAISDWSATVRPGAHVGLAGASGAGKSTLLALAGRLWDPDSGAIELVDEAGRGYPLDAIADTELRAAVGFVEQDGHLFPGTLRDNLLRGAGAGGCSDADLRSSLAEVGADGWITLDDELGEQGVRLSGGQHARLRLARALLRRPRVLIVDEITASLDPDSERVISDAIARFPGTVLAASHRAETLERFDEVLRLDPTRVARVARSGEPAGDPEGDSA</sequence>